<gene>
    <name evidence="7" type="ORF">R6G80_05430</name>
</gene>
<evidence type="ECO:0000313" key="8">
    <source>
        <dbReference type="Proteomes" id="UP001281731"/>
    </source>
</evidence>
<evidence type="ECO:0000256" key="3">
    <source>
        <dbReference type="ARBA" id="ARBA00022801"/>
    </source>
</evidence>
<keyword evidence="2" id="KW-0645">Protease</keyword>
<comment type="caution">
    <text evidence="7">The sequence shown here is derived from an EMBL/GenBank/DDBJ whole genome shotgun (WGS) entry which is preliminary data.</text>
</comment>
<name>A0AAW9HN30_9ACTO</name>
<evidence type="ECO:0000259" key="6">
    <source>
        <dbReference type="Pfam" id="PF02897"/>
    </source>
</evidence>
<dbReference type="SUPFAM" id="SSF53474">
    <property type="entry name" value="alpha/beta-Hydrolases"/>
    <property type="match status" value="1"/>
</dbReference>
<evidence type="ECO:0000256" key="4">
    <source>
        <dbReference type="ARBA" id="ARBA00022825"/>
    </source>
</evidence>
<protein>
    <submittedName>
        <fullName evidence="7">Prolyl oligopeptidase family serine peptidase</fullName>
    </submittedName>
</protein>
<dbReference type="InterPro" id="IPR002470">
    <property type="entry name" value="Peptidase_S9A"/>
</dbReference>
<dbReference type="EMBL" id="JAWNGC010000005">
    <property type="protein sequence ID" value="MDY5155167.1"/>
    <property type="molecule type" value="Genomic_DNA"/>
</dbReference>
<evidence type="ECO:0000259" key="5">
    <source>
        <dbReference type="Pfam" id="PF00326"/>
    </source>
</evidence>
<accession>A0AAW9HN30</accession>
<feature type="domain" description="Peptidase S9 prolyl oligopeptidase catalytic" evidence="5">
    <location>
        <begin position="503"/>
        <end position="720"/>
    </location>
</feature>
<sequence>MVQSDLLIHGKPLKAPRAKKIPTERIFHGHTYVDNYEWIRDRNDPDLIKLLNEENDYAHEILAPLKPLRDKLVSEFKYRMWETDYTLPIRYDDWWYYTRTFKDRQYSAMYRIRVTNGSHPTQEEFVNEVLVWDGNNIGDGLDFFNCGGFLPAPNGKYGAMLIDVTGDEHYSLRIFDMETGLILDDSVRNAGYGLCWTADSTGVAYTRVDETWRQSKVMLHTIGEFSDSVLYDEKDERFDVVLAPCRNHKWMIVHSVSLTSSETTMISAEDYERRYLVYPRHEKLEYYVEPAGDQLLIVHNANNPDFELASAPMRASQPDEWLTILSPQPGERIQGVDAFAKHAVVSMRSNGSSQLRVLRREKPLPFAKMLEEHNTWGNTDHVPLAKTWREATPIPQENNSYIEIYPDRYWDSNAIIYTEESTLLPPTQKAYNPETGTIRVLKSLDVPHYDPSLYRQERVDIEARDGVKIPLTLVYRADVTPNQENPGYITGYGSYEISNEPAFNVQRFTFLDRGVVMAIAHVRGGGEYGRAWYEGGKLLNKKNTFNDFVDCARWLVESGWCSGERLVAEGASAGGLLIGVAINEAPELFCAVHAAVPFVDSLTTILKPELPLTVGEWEEWGNPIESQEVYEYMASYAPIENVKSVEYPAIFTTTSLNDIRVLYVEPTKWVQVLRDTVVLNEERPIVERIDMASGHTGKSGRYDKWSERAEEMAWLLYHLGVWKPGMEVAEAG</sequence>
<dbReference type="PANTHER" id="PTHR11757:SF19">
    <property type="entry name" value="PROLYL ENDOPEPTIDASE-LIKE"/>
    <property type="match status" value="1"/>
</dbReference>
<dbReference type="Pfam" id="PF02897">
    <property type="entry name" value="Peptidase_S9_N"/>
    <property type="match status" value="1"/>
</dbReference>
<evidence type="ECO:0000313" key="7">
    <source>
        <dbReference type="EMBL" id="MDY5155167.1"/>
    </source>
</evidence>
<reference evidence="7" key="1">
    <citation type="submission" date="2023-10" db="EMBL/GenBank/DDBJ databases">
        <title>Whole Genome based description of the genera Actinobaculum and Actinotignum reveals a complex phylogenetic relationship within the species included in the genus Actinotignum.</title>
        <authorList>
            <person name="Jensen C.S."/>
            <person name="Dargis R."/>
            <person name="Kemp M."/>
            <person name="Christensen J.J."/>
        </authorList>
    </citation>
    <scope>NUCLEOTIDE SEQUENCE</scope>
    <source>
        <strain evidence="7">SLA_B511</strain>
    </source>
</reference>
<evidence type="ECO:0000256" key="1">
    <source>
        <dbReference type="ARBA" id="ARBA00005228"/>
    </source>
</evidence>
<dbReference type="InterPro" id="IPR023302">
    <property type="entry name" value="Pept_S9A_N"/>
</dbReference>
<feature type="domain" description="Peptidase S9A N-terminal" evidence="6">
    <location>
        <begin position="16"/>
        <end position="378"/>
    </location>
</feature>
<dbReference type="PANTHER" id="PTHR11757">
    <property type="entry name" value="PROTEASE FAMILY S9A OLIGOPEPTIDASE"/>
    <property type="match status" value="1"/>
</dbReference>
<evidence type="ECO:0000256" key="2">
    <source>
        <dbReference type="ARBA" id="ARBA00022670"/>
    </source>
</evidence>
<comment type="similarity">
    <text evidence="1">Belongs to the peptidase S9A family.</text>
</comment>
<dbReference type="RefSeq" id="WP_320756576.1">
    <property type="nucleotide sequence ID" value="NZ_JAWNGC010000005.1"/>
</dbReference>
<dbReference type="GO" id="GO:0004252">
    <property type="term" value="F:serine-type endopeptidase activity"/>
    <property type="evidence" value="ECO:0007669"/>
    <property type="project" value="InterPro"/>
</dbReference>
<dbReference type="InterPro" id="IPR001375">
    <property type="entry name" value="Peptidase_S9_cat"/>
</dbReference>
<dbReference type="GO" id="GO:0006508">
    <property type="term" value="P:proteolysis"/>
    <property type="evidence" value="ECO:0007669"/>
    <property type="project" value="UniProtKB-KW"/>
</dbReference>
<dbReference type="Gene3D" id="2.130.10.120">
    <property type="entry name" value="Prolyl oligopeptidase, N-terminal domain"/>
    <property type="match status" value="1"/>
</dbReference>
<dbReference type="SUPFAM" id="SSF50993">
    <property type="entry name" value="Peptidase/esterase 'gauge' domain"/>
    <property type="match status" value="1"/>
</dbReference>
<dbReference type="PRINTS" id="PR00862">
    <property type="entry name" value="PROLIGOPTASE"/>
</dbReference>
<proteinExistence type="inferred from homology"/>
<dbReference type="Gene3D" id="3.40.50.1820">
    <property type="entry name" value="alpha/beta hydrolase"/>
    <property type="match status" value="1"/>
</dbReference>
<dbReference type="Pfam" id="PF00326">
    <property type="entry name" value="Peptidase_S9"/>
    <property type="match status" value="1"/>
</dbReference>
<dbReference type="InterPro" id="IPR029058">
    <property type="entry name" value="AB_hydrolase_fold"/>
</dbReference>
<keyword evidence="3" id="KW-0378">Hydrolase</keyword>
<dbReference type="AlphaFoldDB" id="A0AAW9HN30"/>
<keyword evidence="4" id="KW-0720">Serine protease</keyword>
<organism evidence="7 8">
    <name type="scientific">Actinotignum urinale</name>
    <dbReference type="NCBI Taxonomy" id="190146"/>
    <lineage>
        <taxon>Bacteria</taxon>
        <taxon>Bacillati</taxon>
        <taxon>Actinomycetota</taxon>
        <taxon>Actinomycetes</taxon>
        <taxon>Actinomycetales</taxon>
        <taxon>Actinomycetaceae</taxon>
        <taxon>Actinotignum</taxon>
    </lineage>
</organism>
<dbReference type="Proteomes" id="UP001281731">
    <property type="component" value="Unassembled WGS sequence"/>
</dbReference>
<dbReference type="InterPro" id="IPR051543">
    <property type="entry name" value="Serine_Peptidase_S9A"/>
</dbReference>